<dbReference type="EMBL" id="JBHSIT010000001">
    <property type="protein sequence ID" value="MFC4906087.1"/>
    <property type="molecule type" value="Genomic_DNA"/>
</dbReference>
<evidence type="ECO:0000256" key="2">
    <source>
        <dbReference type="ARBA" id="ARBA00022630"/>
    </source>
</evidence>
<evidence type="ECO:0000256" key="5">
    <source>
        <dbReference type="SAM" id="MobiDB-lite"/>
    </source>
</evidence>
<sequence length="392" mass="41330">MNETVVVVGGGYGGAAVAAALDEHADVVLVEPKDAFVHSAGALRALVRPDWAPNMFFRYDRLLTRGRVVRARAASVDAGGVTLESGERIEAGHIVLASGSGYPYPAKMRTDVADEALAQLRGTHEELAKAGRVLITGAGPVGLELAGEIKAVWPDKRVTVVDPAERLVPAFADEMRADLHRQLDERGIEVRLGTALSEPPPVEPGRARTFTVDGITADIWFRAHGVAVQTSYLGADLAAARTPEGRIRVTETLNVEGFPNVYALGDVTDLDEAKMAGYAMKHAEVVAANIAARVRGEEPAATYAPSPIPSVLLPLGPDRGVGQFPGPDGPLVVSAETVADYKGRDLFVGRFAELFKTAEPLSAPLPEPSAEPLPQPPSEPSAEPTAEPVDVG</sequence>
<evidence type="ECO:0000259" key="6">
    <source>
        <dbReference type="Pfam" id="PF07992"/>
    </source>
</evidence>
<comment type="caution">
    <text evidence="7">The sequence shown here is derived from an EMBL/GenBank/DDBJ whole genome shotgun (WGS) entry which is preliminary data.</text>
</comment>
<dbReference type="InterPro" id="IPR036188">
    <property type="entry name" value="FAD/NAD-bd_sf"/>
</dbReference>
<evidence type="ECO:0000313" key="7">
    <source>
        <dbReference type="EMBL" id="MFC4906087.1"/>
    </source>
</evidence>
<evidence type="ECO:0000256" key="4">
    <source>
        <dbReference type="ARBA" id="ARBA00023002"/>
    </source>
</evidence>
<dbReference type="SUPFAM" id="SSF51905">
    <property type="entry name" value="FAD/NAD(P)-binding domain"/>
    <property type="match status" value="1"/>
</dbReference>
<gene>
    <name evidence="7" type="ORF">ACFPCY_02035</name>
</gene>
<dbReference type="Gene3D" id="3.50.50.100">
    <property type="match status" value="1"/>
</dbReference>
<feature type="compositionally biased region" description="Low complexity" evidence="5">
    <location>
        <begin position="380"/>
        <end position="392"/>
    </location>
</feature>
<dbReference type="PANTHER" id="PTHR43735:SF3">
    <property type="entry name" value="FERROPTOSIS SUPPRESSOR PROTEIN 1"/>
    <property type="match status" value="1"/>
</dbReference>
<dbReference type="PANTHER" id="PTHR43735">
    <property type="entry name" value="APOPTOSIS-INDUCING FACTOR 1"/>
    <property type="match status" value="1"/>
</dbReference>
<name>A0ABV9TPS6_9ACTN</name>
<dbReference type="InterPro" id="IPR023753">
    <property type="entry name" value="FAD/NAD-binding_dom"/>
</dbReference>
<evidence type="ECO:0000313" key="8">
    <source>
        <dbReference type="Proteomes" id="UP001595872"/>
    </source>
</evidence>
<evidence type="ECO:0000256" key="1">
    <source>
        <dbReference type="ARBA" id="ARBA00006442"/>
    </source>
</evidence>
<comment type="similarity">
    <text evidence="1">Belongs to the FAD-dependent oxidoreductase family.</text>
</comment>
<protein>
    <submittedName>
        <fullName evidence="7">FAD-dependent oxidoreductase</fullName>
    </submittedName>
</protein>
<keyword evidence="3" id="KW-0274">FAD</keyword>
<accession>A0ABV9TPS6</accession>
<dbReference type="PRINTS" id="PR00368">
    <property type="entry name" value="FADPNR"/>
</dbReference>
<organism evidence="7 8">
    <name type="scientific">Actinomadura gamaensis</name>
    <dbReference type="NCBI Taxonomy" id="1763541"/>
    <lineage>
        <taxon>Bacteria</taxon>
        <taxon>Bacillati</taxon>
        <taxon>Actinomycetota</taxon>
        <taxon>Actinomycetes</taxon>
        <taxon>Streptosporangiales</taxon>
        <taxon>Thermomonosporaceae</taxon>
        <taxon>Actinomadura</taxon>
    </lineage>
</organism>
<reference evidence="8" key="1">
    <citation type="journal article" date="2019" name="Int. J. Syst. Evol. Microbiol.">
        <title>The Global Catalogue of Microorganisms (GCM) 10K type strain sequencing project: providing services to taxonomists for standard genome sequencing and annotation.</title>
        <authorList>
            <consortium name="The Broad Institute Genomics Platform"/>
            <consortium name="The Broad Institute Genome Sequencing Center for Infectious Disease"/>
            <person name="Wu L."/>
            <person name="Ma J."/>
        </authorList>
    </citation>
    <scope>NUCLEOTIDE SEQUENCE [LARGE SCALE GENOMIC DNA]</scope>
    <source>
        <strain evidence="8">KLKA75</strain>
    </source>
</reference>
<proteinExistence type="inferred from homology"/>
<dbReference type="Pfam" id="PF07992">
    <property type="entry name" value="Pyr_redox_2"/>
    <property type="match status" value="1"/>
</dbReference>
<feature type="domain" description="FAD/NAD(P)-binding" evidence="6">
    <location>
        <begin position="4"/>
        <end position="272"/>
    </location>
</feature>
<feature type="region of interest" description="Disordered" evidence="5">
    <location>
        <begin position="362"/>
        <end position="392"/>
    </location>
</feature>
<keyword evidence="8" id="KW-1185">Reference proteome</keyword>
<feature type="compositionally biased region" description="Pro residues" evidence="5">
    <location>
        <begin position="363"/>
        <end position="379"/>
    </location>
</feature>
<evidence type="ECO:0000256" key="3">
    <source>
        <dbReference type="ARBA" id="ARBA00022827"/>
    </source>
</evidence>
<dbReference type="Proteomes" id="UP001595872">
    <property type="component" value="Unassembled WGS sequence"/>
</dbReference>
<dbReference type="RefSeq" id="WP_378251809.1">
    <property type="nucleotide sequence ID" value="NZ_JBHSIT010000001.1"/>
</dbReference>
<keyword evidence="2" id="KW-0285">Flavoprotein</keyword>
<keyword evidence="4" id="KW-0560">Oxidoreductase</keyword>